<dbReference type="Proteomes" id="UP001154282">
    <property type="component" value="Unassembled WGS sequence"/>
</dbReference>
<dbReference type="SUPFAM" id="SSF101447">
    <property type="entry name" value="Formin homology 2 domain (FH2 domain)"/>
    <property type="match status" value="1"/>
</dbReference>
<dbReference type="Pfam" id="PF21729">
    <property type="entry name" value="IRX15_IRX15L_GXM"/>
    <property type="match status" value="1"/>
</dbReference>
<keyword evidence="3 5" id="KW-1133">Transmembrane helix</keyword>
<organism evidence="6 7">
    <name type="scientific">Linum tenue</name>
    <dbReference type="NCBI Taxonomy" id="586396"/>
    <lineage>
        <taxon>Eukaryota</taxon>
        <taxon>Viridiplantae</taxon>
        <taxon>Streptophyta</taxon>
        <taxon>Embryophyta</taxon>
        <taxon>Tracheophyta</taxon>
        <taxon>Spermatophyta</taxon>
        <taxon>Magnoliopsida</taxon>
        <taxon>eudicotyledons</taxon>
        <taxon>Gunneridae</taxon>
        <taxon>Pentapetalae</taxon>
        <taxon>rosids</taxon>
        <taxon>fabids</taxon>
        <taxon>Malpighiales</taxon>
        <taxon>Linaceae</taxon>
        <taxon>Linum</taxon>
    </lineage>
</organism>
<dbReference type="PANTHER" id="PTHR31444">
    <property type="entry name" value="OS11G0490100 PROTEIN"/>
    <property type="match status" value="1"/>
</dbReference>
<dbReference type="InterPro" id="IPR006514">
    <property type="entry name" value="IRX15/GXM/AGM"/>
</dbReference>
<evidence type="ECO:0000313" key="6">
    <source>
        <dbReference type="EMBL" id="CAI0445869.1"/>
    </source>
</evidence>
<proteinExistence type="predicted"/>
<evidence type="ECO:0000256" key="4">
    <source>
        <dbReference type="ARBA" id="ARBA00023136"/>
    </source>
</evidence>
<dbReference type="GO" id="GO:0000139">
    <property type="term" value="C:Golgi membrane"/>
    <property type="evidence" value="ECO:0007669"/>
    <property type="project" value="UniProtKB-SubCell"/>
</dbReference>
<keyword evidence="4 5" id="KW-0472">Membrane</keyword>
<sequence length="321" mass="35224">MKSSATAKLIVFHPSIHKSPPPPPPPPPSPNRHRLFFILTFFTLAFTLTLFSTATIPSSVSSTTAASSALLPDTIASALLHYATTNATARHMTPAELSLVADALRRCSSSSSACNFLVFGLSHEALLWKSLNFAGRTVFLDESEYHVSNFEKHHPEMEAYDVQFATKVDEMSGLLSYAVARADSDCRPVQNLLFSDCRLAINDMPNHIYDIDWDVILVDGPRGFSPDSPGRMSAVFTASVLARTGGGSGKKKTHVFIHEIRREVEKIYSDEFLCRENLVETVDSLGHFLVAKMPADHFQFCPNSRSLPSSSSPSVTMVNDS</sequence>
<dbReference type="EMBL" id="CAMGYJ010000007">
    <property type="protein sequence ID" value="CAI0445869.1"/>
    <property type="molecule type" value="Genomic_DNA"/>
</dbReference>
<evidence type="ECO:0000256" key="1">
    <source>
        <dbReference type="ARBA" id="ARBA00004194"/>
    </source>
</evidence>
<keyword evidence="2 5" id="KW-0812">Transmembrane</keyword>
<reference evidence="6" key="1">
    <citation type="submission" date="2022-08" db="EMBL/GenBank/DDBJ databases">
        <authorList>
            <person name="Gutierrez-Valencia J."/>
        </authorList>
    </citation>
    <scope>NUCLEOTIDE SEQUENCE</scope>
</reference>
<feature type="transmembrane region" description="Helical" evidence="5">
    <location>
        <begin position="35"/>
        <end position="54"/>
    </location>
</feature>
<gene>
    <name evidence="6" type="ORF">LITE_LOCUS28769</name>
</gene>
<evidence type="ECO:0000256" key="2">
    <source>
        <dbReference type="ARBA" id="ARBA00022692"/>
    </source>
</evidence>
<accession>A0AAV0MGG5</accession>
<evidence type="ECO:0000256" key="5">
    <source>
        <dbReference type="SAM" id="Phobius"/>
    </source>
</evidence>
<protein>
    <recommendedName>
        <fullName evidence="8">Polysaccharide biosynthesis domain-containing protein</fullName>
    </recommendedName>
</protein>
<dbReference type="GO" id="GO:0045492">
    <property type="term" value="P:xylan biosynthetic process"/>
    <property type="evidence" value="ECO:0007669"/>
    <property type="project" value="InterPro"/>
</dbReference>
<comment type="subcellular location">
    <subcellularLocation>
        <location evidence="1">Golgi apparatus membrane</location>
        <topology evidence="1">Single-pass membrane protein</topology>
    </subcellularLocation>
</comment>
<evidence type="ECO:0000313" key="7">
    <source>
        <dbReference type="Proteomes" id="UP001154282"/>
    </source>
</evidence>
<comment type="caution">
    <text evidence="6">The sequence shown here is derived from an EMBL/GenBank/DDBJ whole genome shotgun (WGS) entry which is preliminary data.</text>
</comment>
<name>A0AAV0MGG5_9ROSI</name>
<evidence type="ECO:0008006" key="8">
    <source>
        <dbReference type="Google" id="ProtNLM"/>
    </source>
</evidence>
<evidence type="ECO:0000256" key="3">
    <source>
        <dbReference type="ARBA" id="ARBA00022989"/>
    </source>
</evidence>
<dbReference type="NCBIfam" id="TIGR01627">
    <property type="entry name" value="A_thal_3515"/>
    <property type="match status" value="1"/>
</dbReference>
<dbReference type="AlphaFoldDB" id="A0AAV0MGG5"/>
<keyword evidence="7" id="KW-1185">Reference proteome</keyword>